<proteinExistence type="predicted"/>
<dbReference type="OrthoDB" id="56053at2157"/>
<dbReference type="InterPro" id="IPR036388">
    <property type="entry name" value="WH-like_DNA-bd_sf"/>
</dbReference>
<evidence type="ECO:0000313" key="3">
    <source>
        <dbReference type="EMBL" id="AWS00515.1"/>
    </source>
</evidence>
<keyword evidence="1" id="KW-0812">Transmembrane</keyword>
<dbReference type="PANTHER" id="PTHR33169:SF14">
    <property type="entry name" value="TRANSCRIPTIONAL REGULATOR RV3488"/>
    <property type="match status" value="1"/>
</dbReference>
<dbReference type="PANTHER" id="PTHR33169">
    <property type="entry name" value="PADR-FAMILY TRANSCRIPTIONAL REGULATOR"/>
    <property type="match status" value="1"/>
</dbReference>
<feature type="transmembrane region" description="Helical" evidence="1">
    <location>
        <begin position="6"/>
        <end position="25"/>
    </location>
</feature>
<dbReference type="STRING" id="1293036.GCA_001315825_01667"/>
<reference evidence="3" key="1">
    <citation type="submission" date="2018-05" db="EMBL/GenBank/DDBJ databases">
        <title>Complete Genome Sequences of Extremely Thermoacidophilic, Metal-Mobilizing Type-Strain Members of the Archaeal Family Sulfolobaceae: Acidianus brierleyi DSM-1651T, Acidianus sulfidivorans DSM-18786T, Metallosphaera hakonensis DSM-7519T, and Metallosphaera prunae DSM-10039T.</title>
        <authorList>
            <person name="Counts J.A."/>
            <person name="Kelly R.M."/>
        </authorList>
    </citation>
    <scope>NUCLEOTIDE SEQUENCE [LARGE SCALE GENOMIC DNA]</scope>
    <source>
        <strain evidence="3">HO1-1</strain>
    </source>
</reference>
<evidence type="ECO:0000313" key="4">
    <source>
        <dbReference type="Proteomes" id="UP000247586"/>
    </source>
</evidence>
<dbReference type="GeneID" id="36834340"/>
<evidence type="ECO:0000256" key="1">
    <source>
        <dbReference type="SAM" id="Phobius"/>
    </source>
</evidence>
<sequence length="113" mass="13501">MPYKETPKMMIIRGLMQVIVVYILCRYGDMYGYQIKLKIEEMHKKKIPHGVIYTTLKRMVRNGLLSTYVKDEKTFYRVTPDGRDFLRNHLHILDNIQTIVDEILTFCRTDSQK</sequence>
<feature type="domain" description="Transcription regulator PadR N-terminal" evidence="2">
    <location>
        <begin position="22"/>
        <end position="87"/>
    </location>
</feature>
<dbReference type="SUPFAM" id="SSF46785">
    <property type="entry name" value="Winged helix' DNA-binding domain"/>
    <property type="match status" value="1"/>
</dbReference>
<keyword evidence="4" id="KW-1185">Reference proteome</keyword>
<protein>
    <submittedName>
        <fullName evidence="3">PadR family transcriptional regulator</fullName>
    </submittedName>
</protein>
<dbReference type="Pfam" id="PF03551">
    <property type="entry name" value="PadR"/>
    <property type="match status" value="1"/>
</dbReference>
<dbReference type="EMBL" id="CP029287">
    <property type="protein sequence ID" value="AWS00515.1"/>
    <property type="molecule type" value="Genomic_DNA"/>
</dbReference>
<name>A0A2U9IWU9_9CREN</name>
<keyword evidence="1" id="KW-0472">Membrane</keyword>
<evidence type="ECO:0000259" key="2">
    <source>
        <dbReference type="Pfam" id="PF03551"/>
    </source>
</evidence>
<keyword evidence="1" id="KW-1133">Transmembrane helix</keyword>
<dbReference type="KEGG" id="mhk:DFR87_03320"/>
<accession>A0A2U9IWU9</accession>
<dbReference type="Proteomes" id="UP000247586">
    <property type="component" value="Chromosome"/>
</dbReference>
<gene>
    <name evidence="3" type="ORF">DFR87_03320</name>
</gene>
<dbReference type="InterPro" id="IPR052509">
    <property type="entry name" value="Metal_resp_DNA-bind_regulator"/>
</dbReference>
<dbReference type="Gene3D" id="1.10.10.10">
    <property type="entry name" value="Winged helix-like DNA-binding domain superfamily/Winged helix DNA-binding domain"/>
    <property type="match status" value="1"/>
</dbReference>
<organism evidence="3 4">
    <name type="scientific">Metallosphaera hakonensis JCM 8857 = DSM 7519</name>
    <dbReference type="NCBI Taxonomy" id="1293036"/>
    <lineage>
        <taxon>Archaea</taxon>
        <taxon>Thermoproteota</taxon>
        <taxon>Thermoprotei</taxon>
        <taxon>Sulfolobales</taxon>
        <taxon>Sulfolobaceae</taxon>
        <taxon>Metallosphaera</taxon>
    </lineage>
</organism>
<dbReference type="AlphaFoldDB" id="A0A2U9IWU9"/>
<dbReference type="RefSeq" id="WP_054836740.1">
    <property type="nucleotide sequence ID" value="NZ_BBBA01000009.1"/>
</dbReference>
<dbReference type="InterPro" id="IPR036390">
    <property type="entry name" value="WH_DNA-bd_sf"/>
</dbReference>
<dbReference type="InterPro" id="IPR005149">
    <property type="entry name" value="Tscrpt_reg_PadR_N"/>
</dbReference>